<dbReference type="AlphaFoldDB" id="A0A927BYD1"/>
<feature type="compositionally biased region" description="Polar residues" evidence="1">
    <location>
        <begin position="130"/>
        <end position="142"/>
    </location>
</feature>
<feature type="region of interest" description="Disordered" evidence="1">
    <location>
        <begin position="119"/>
        <end position="142"/>
    </location>
</feature>
<feature type="compositionally biased region" description="Basic and acidic residues" evidence="1">
    <location>
        <begin position="1"/>
        <end position="18"/>
    </location>
</feature>
<dbReference type="Proteomes" id="UP000621560">
    <property type="component" value="Unassembled WGS sequence"/>
</dbReference>
<comment type="caution">
    <text evidence="2">The sequence shown here is derived from an EMBL/GenBank/DDBJ whole genome shotgun (WGS) entry which is preliminary data.</text>
</comment>
<evidence type="ECO:0000313" key="3">
    <source>
        <dbReference type="Proteomes" id="UP000621560"/>
    </source>
</evidence>
<accession>A0A927BYD1</accession>
<name>A0A927BYD1_9BACL</name>
<evidence type="ECO:0000256" key="1">
    <source>
        <dbReference type="SAM" id="MobiDB-lite"/>
    </source>
</evidence>
<feature type="region of interest" description="Disordered" evidence="1">
    <location>
        <begin position="1"/>
        <end position="22"/>
    </location>
</feature>
<protein>
    <submittedName>
        <fullName evidence="2">Uncharacterized protein</fullName>
    </submittedName>
</protein>
<reference evidence="2" key="1">
    <citation type="submission" date="2020-09" db="EMBL/GenBank/DDBJ databases">
        <title>A novel bacterium of genus Paenibacillus, isolated from South China Sea.</title>
        <authorList>
            <person name="Huang H."/>
            <person name="Mo K."/>
            <person name="Hu Y."/>
        </authorList>
    </citation>
    <scope>NUCLEOTIDE SEQUENCE</scope>
    <source>
        <strain evidence="2">IB182496</strain>
    </source>
</reference>
<evidence type="ECO:0000313" key="2">
    <source>
        <dbReference type="EMBL" id="MBD2848632.1"/>
    </source>
</evidence>
<dbReference type="EMBL" id="JACXIZ010000081">
    <property type="protein sequence ID" value="MBD2848632.1"/>
    <property type="molecule type" value="Genomic_DNA"/>
</dbReference>
<sequence length="142" mass="16432">MERSEQNVTSDDQRDERQRGRRVKGLGQIHLFNHDDRIEVVEVHPVNMDEQKNGLKNRIKDDEKFYEKPYENLLKRLEKDLKKTWGGEPSKQFCLGLVSGATDNNGCMLRGIRRLVRTGGMKPGSRISRTHPTSSDVMNPKR</sequence>
<proteinExistence type="predicted"/>
<organism evidence="2 3">
    <name type="scientific">Paenibacillus sabuli</name>
    <dbReference type="NCBI Taxonomy" id="2772509"/>
    <lineage>
        <taxon>Bacteria</taxon>
        <taxon>Bacillati</taxon>
        <taxon>Bacillota</taxon>
        <taxon>Bacilli</taxon>
        <taxon>Bacillales</taxon>
        <taxon>Paenibacillaceae</taxon>
        <taxon>Paenibacillus</taxon>
    </lineage>
</organism>
<keyword evidence="3" id="KW-1185">Reference proteome</keyword>
<dbReference type="RefSeq" id="WP_190921726.1">
    <property type="nucleotide sequence ID" value="NZ_JACXIZ010000081.1"/>
</dbReference>
<gene>
    <name evidence="2" type="ORF">IDH44_25970</name>
</gene>